<keyword evidence="1" id="KW-0646">Protease inhibitor</keyword>
<protein>
    <recommendedName>
        <fullName evidence="3">TIL domain-containing protein</fullName>
    </recommendedName>
</protein>
<feature type="chain" id="PRO_5045089896" description="TIL domain-containing protein" evidence="2">
    <location>
        <begin position="18"/>
        <end position="174"/>
    </location>
</feature>
<dbReference type="CDD" id="cd19941">
    <property type="entry name" value="TIL"/>
    <property type="match status" value="1"/>
</dbReference>
<accession>A0ABR1DDA1</accession>
<dbReference type="InterPro" id="IPR002919">
    <property type="entry name" value="TIL_dom"/>
</dbReference>
<proteinExistence type="predicted"/>
<comment type="caution">
    <text evidence="4">The sequence shown here is derived from an EMBL/GenBank/DDBJ whole genome shotgun (WGS) entry which is preliminary data.</text>
</comment>
<keyword evidence="5" id="KW-1185">Reference proteome</keyword>
<keyword evidence="1" id="KW-0722">Serine protease inhibitor</keyword>
<dbReference type="InterPro" id="IPR036084">
    <property type="entry name" value="Ser_inhib-like_sf"/>
</dbReference>
<reference evidence="4 5" key="1">
    <citation type="submission" date="2023-08" db="EMBL/GenBank/DDBJ databases">
        <title>A Necator americanus chromosomal reference genome.</title>
        <authorList>
            <person name="Ilik V."/>
            <person name="Petrzelkova K.J."/>
            <person name="Pardy F."/>
            <person name="Fuh T."/>
            <person name="Niatou-Singa F.S."/>
            <person name="Gouil Q."/>
            <person name="Baker L."/>
            <person name="Ritchie M.E."/>
            <person name="Jex A.R."/>
            <person name="Gazzola D."/>
            <person name="Li H."/>
            <person name="Toshio Fujiwara R."/>
            <person name="Zhan B."/>
            <person name="Aroian R.V."/>
            <person name="Pafco B."/>
            <person name="Schwarz E.M."/>
        </authorList>
    </citation>
    <scope>NUCLEOTIDE SEQUENCE [LARGE SCALE GENOMIC DNA]</scope>
    <source>
        <strain evidence="4 5">Aroian</strain>
        <tissue evidence="4">Whole animal</tissue>
    </source>
</reference>
<dbReference type="EMBL" id="JAVFWL010000004">
    <property type="protein sequence ID" value="KAK6748013.1"/>
    <property type="molecule type" value="Genomic_DNA"/>
</dbReference>
<feature type="domain" description="TIL" evidence="3">
    <location>
        <begin position="20"/>
        <end position="69"/>
    </location>
</feature>
<evidence type="ECO:0000313" key="5">
    <source>
        <dbReference type="Proteomes" id="UP001303046"/>
    </source>
</evidence>
<evidence type="ECO:0000256" key="2">
    <source>
        <dbReference type="SAM" id="SignalP"/>
    </source>
</evidence>
<gene>
    <name evidence="4" type="primary">Necator_chrIV.g14226</name>
    <name evidence="4" type="ORF">RB195_000932</name>
</gene>
<keyword evidence="2" id="KW-0732">Signal</keyword>
<dbReference type="Pfam" id="PF01826">
    <property type="entry name" value="TIL"/>
    <property type="match status" value="1"/>
</dbReference>
<name>A0ABR1DDA1_NECAM</name>
<dbReference type="Proteomes" id="UP001303046">
    <property type="component" value="Unassembled WGS sequence"/>
</dbReference>
<feature type="signal peptide" evidence="2">
    <location>
        <begin position="1"/>
        <end position="17"/>
    </location>
</feature>
<dbReference type="SUPFAM" id="SSF57567">
    <property type="entry name" value="Serine protease inhibitors"/>
    <property type="match status" value="1"/>
</dbReference>
<evidence type="ECO:0000313" key="4">
    <source>
        <dbReference type="EMBL" id="KAK6748013.1"/>
    </source>
</evidence>
<evidence type="ECO:0000259" key="3">
    <source>
        <dbReference type="Pfam" id="PF01826"/>
    </source>
</evidence>
<dbReference type="Gene3D" id="2.10.25.10">
    <property type="entry name" value="Laminin"/>
    <property type="match status" value="2"/>
</dbReference>
<evidence type="ECO:0000256" key="1">
    <source>
        <dbReference type="ARBA" id="ARBA00022900"/>
    </source>
</evidence>
<organism evidence="4 5">
    <name type="scientific">Necator americanus</name>
    <name type="common">Human hookworm</name>
    <dbReference type="NCBI Taxonomy" id="51031"/>
    <lineage>
        <taxon>Eukaryota</taxon>
        <taxon>Metazoa</taxon>
        <taxon>Ecdysozoa</taxon>
        <taxon>Nematoda</taxon>
        <taxon>Chromadorea</taxon>
        <taxon>Rhabditida</taxon>
        <taxon>Rhabditina</taxon>
        <taxon>Rhabditomorpha</taxon>
        <taxon>Strongyloidea</taxon>
        <taxon>Ancylostomatidae</taxon>
        <taxon>Bunostominae</taxon>
        <taxon>Necator</taxon>
    </lineage>
</organism>
<sequence length="174" mass="18924">MMFQLLIFVGMAVHCLSDKCGENEEWRKCGCLMQRACNEPDYGTCFYDCRGACYCKEGFLRNSQNKCVADCGSEECPGPNEERKACGVPTICQKGCISGTLEEEQATYCKKNPCVPFECECKPGHTRALLQCVPEAECMNTVAAGVAQALAENGNAGGGTCPAKRLERFAVRTS</sequence>